<dbReference type="GO" id="GO:0022857">
    <property type="term" value="F:transmembrane transporter activity"/>
    <property type="evidence" value="ECO:0007669"/>
    <property type="project" value="InterPro"/>
</dbReference>
<sequence>MARSISTTDQSTQVEPPKEIDRTQSDIEKQDAASNQTPNQPAGKPGPPGGLPGNQYAPKTLKFWLIIACNFLSLFIVALDRTILTTAIPRITDDFNSLGDIGWYASAYMLTSATSQLIFGRIYKFYNMKWVFLASMIVFEVGSAVCGAAPSSNAFIAGRAIAGFASAGIFSGCMLIIIPLVPLHKRPMFQAVFAAVFGLSSVMGPLVGGAFTSGATWRWCFYINLPIGAVTWVFMALVWHPENVHHEPAPVTTHIKRLDPLGTFFLVPAIVCLLLALQWGGSTYAWDSGRIIALLVLFGVLIIAFAAVQILMPETATIPARIITHRSILTAALFTFCAAGSMMMMIYYIPVWFQTVKLVNPVKSGIYTLPTVLSLVVASFISGFVTQKIGYYVPTMILCPCIMSVGFGLMSTFQLDTGSSHWIGYQFLCGFGLGLGLQASSLVVQRVLPFSDVPVGIALMFFLQQLGGCIFATVGQTVLSNLLVSELTGIPGIDPSRIVHEGATKLASVVAAGDIVVVQRAYNRACTRIFLASMGLAFGAFLSSLGMEWKSIKKGKNGQDGASGPDTRSGESETKD</sequence>
<dbReference type="PROSITE" id="PS50850">
    <property type="entry name" value="MFS"/>
    <property type="match status" value="1"/>
</dbReference>
<feature type="transmembrane region" description="Helical" evidence="6">
    <location>
        <begin position="365"/>
        <end position="384"/>
    </location>
</feature>
<feature type="transmembrane region" description="Helical" evidence="6">
    <location>
        <begin position="156"/>
        <end position="180"/>
    </location>
</feature>
<proteinExistence type="predicted"/>
<evidence type="ECO:0000259" key="7">
    <source>
        <dbReference type="PROSITE" id="PS50850"/>
    </source>
</evidence>
<keyword evidence="4 6" id="KW-0472">Membrane</keyword>
<dbReference type="PANTHER" id="PTHR23501">
    <property type="entry name" value="MAJOR FACILITATOR SUPERFAMILY"/>
    <property type="match status" value="1"/>
</dbReference>
<dbReference type="Gene3D" id="1.20.1250.20">
    <property type="entry name" value="MFS general substrate transporter like domains"/>
    <property type="match status" value="1"/>
</dbReference>
<dbReference type="FunFam" id="1.20.1250.20:FF:000196">
    <property type="entry name" value="MFS toxin efflux pump (AflT)"/>
    <property type="match status" value="1"/>
</dbReference>
<dbReference type="STRING" id="69771.A0A1V6PCJ5"/>
<feature type="transmembrane region" description="Helical" evidence="6">
    <location>
        <begin position="261"/>
        <end position="279"/>
    </location>
</feature>
<dbReference type="OrthoDB" id="10021397at2759"/>
<dbReference type="FunFam" id="1.20.1720.10:FF:000012">
    <property type="entry name" value="MFS toxin efflux pump (AflT)"/>
    <property type="match status" value="1"/>
</dbReference>
<feature type="transmembrane region" description="Helical" evidence="6">
    <location>
        <begin position="192"/>
        <end position="215"/>
    </location>
</feature>
<dbReference type="InterPro" id="IPR036259">
    <property type="entry name" value="MFS_trans_sf"/>
</dbReference>
<evidence type="ECO:0000313" key="8">
    <source>
        <dbReference type="EMBL" id="OQD74523.1"/>
    </source>
</evidence>
<comment type="caution">
    <text evidence="8">The sequence shown here is derived from an EMBL/GenBank/DDBJ whole genome shotgun (WGS) entry which is preliminary data.</text>
</comment>
<dbReference type="OMA" id="MQITMLV"/>
<keyword evidence="9" id="KW-1185">Reference proteome</keyword>
<evidence type="ECO:0000256" key="4">
    <source>
        <dbReference type="ARBA" id="ARBA00023136"/>
    </source>
</evidence>
<accession>A0A1V6PCJ5</accession>
<feature type="region of interest" description="Disordered" evidence="5">
    <location>
        <begin position="553"/>
        <end position="576"/>
    </location>
</feature>
<feature type="transmembrane region" description="Helical" evidence="6">
    <location>
        <begin position="63"/>
        <end position="83"/>
    </location>
</feature>
<name>A0A1V6PCJ5_PENDC</name>
<evidence type="ECO:0000256" key="5">
    <source>
        <dbReference type="SAM" id="MobiDB-lite"/>
    </source>
</evidence>
<feature type="transmembrane region" description="Helical" evidence="6">
    <location>
        <begin position="331"/>
        <end position="353"/>
    </location>
</feature>
<feature type="transmembrane region" description="Helical" evidence="6">
    <location>
        <begin position="130"/>
        <end position="150"/>
    </location>
</feature>
<dbReference type="PANTHER" id="PTHR23501:SF201">
    <property type="entry name" value="MFS AFLATOXIN EFFLUX PUMP"/>
    <property type="match status" value="1"/>
</dbReference>
<reference evidence="9" key="1">
    <citation type="journal article" date="2017" name="Nat. Microbiol.">
        <title>Global analysis of biosynthetic gene clusters reveals vast potential of secondary metabolite production in Penicillium species.</title>
        <authorList>
            <person name="Nielsen J.C."/>
            <person name="Grijseels S."/>
            <person name="Prigent S."/>
            <person name="Ji B."/>
            <person name="Dainat J."/>
            <person name="Nielsen K.F."/>
            <person name="Frisvad J.C."/>
            <person name="Workman M."/>
            <person name="Nielsen J."/>
        </authorList>
    </citation>
    <scope>NUCLEOTIDE SEQUENCE [LARGE SCALE GENOMIC DNA]</scope>
    <source>
        <strain evidence="9">IBT 11843</strain>
    </source>
</reference>
<protein>
    <recommendedName>
        <fullName evidence="7">Major facilitator superfamily (MFS) profile domain-containing protein</fullName>
    </recommendedName>
</protein>
<evidence type="ECO:0000256" key="2">
    <source>
        <dbReference type="ARBA" id="ARBA00022692"/>
    </source>
</evidence>
<organism evidence="8 9">
    <name type="scientific">Penicillium decumbens</name>
    <dbReference type="NCBI Taxonomy" id="69771"/>
    <lineage>
        <taxon>Eukaryota</taxon>
        <taxon>Fungi</taxon>
        <taxon>Dikarya</taxon>
        <taxon>Ascomycota</taxon>
        <taxon>Pezizomycotina</taxon>
        <taxon>Eurotiomycetes</taxon>
        <taxon>Eurotiomycetidae</taxon>
        <taxon>Eurotiales</taxon>
        <taxon>Aspergillaceae</taxon>
        <taxon>Penicillium</taxon>
    </lineage>
</organism>
<feature type="domain" description="Major facilitator superfamily (MFS) profile" evidence="7">
    <location>
        <begin position="66"/>
        <end position="552"/>
    </location>
</feature>
<feature type="region of interest" description="Disordered" evidence="5">
    <location>
        <begin position="1"/>
        <end position="51"/>
    </location>
</feature>
<dbReference type="Proteomes" id="UP000191522">
    <property type="component" value="Unassembled WGS sequence"/>
</dbReference>
<gene>
    <name evidence="8" type="ORF">PENDEC_c010G01163</name>
</gene>
<feature type="transmembrane region" description="Helical" evidence="6">
    <location>
        <begin position="103"/>
        <end position="123"/>
    </location>
</feature>
<dbReference type="CDD" id="cd17502">
    <property type="entry name" value="MFS_Azr1_MDR_like"/>
    <property type="match status" value="1"/>
</dbReference>
<feature type="transmembrane region" description="Helical" evidence="6">
    <location>
        <begin position="291"/>
        <end position="311"/>
    </location>
</feature>
<dbReference type="EMBL" id="MDYL01000010">
    <property type="protein sequence ID" value="OQD74523.1"/>
    <property type="molecule type" value="Genomic_DNA"/>
</dbReference>
<feature type="compositionally biased region" description="Basic and acidic residues" evidence="5">
    <location>
        <begin position="16"/>
        <end position="31"/>
    </location>
</feature>
<feature type="transmembrane region" description="Helical" evidence="6">
    <location>
        <begin position="456"/>
        <end position="479"/>
    </location>
</feature>
<keyword evidence="2 6" id="KW-0812">Transmembrane</keyword>
<evidence type="ECO:0000256" key="1">
    <source>
        <dbReference type="ARBA" id="ARBA00004141"/>
    </source>
</evidence>
<dbReference type="AlphaFoldDB" id="A0A1V6PCJ5"/>
<feature type="transmembrane region" description="Helical" evidence="6">
    <location>
        <begin position="221"/>
        <end position="240"/>
    </location>
</feature>
<dbReference type="GO" id="GO:0005886">
    <property type="term" value="C:plasma membrane"/>
    <property type="evidence" value="ECO:0007669"/>
    <property type="project" value="TreeGrafter"/>
</dbReference>
<keyword evidence="3 6" id="KW-1133">Transmembrane helix</keyword>
<dbReference type="SUPFAM" id="SSF103473">
    <property type="entry name" value="MFS general substrate transporter"/>
    <property type="match status" value="1"/>
</dbReference>
<feature type="compositionally biased region" description="Polar residues" evidence="5">
    <location>
        <begin position="1"/>
        <end position="14"/>
    </location>
</feature>
<evidence type="ECO:0000256" key="6">
    <source>
        <dbReference type="SAM" id="Phobius"/>
    </source>
</evidence>
<feature type="transmembrane region" description="Helical" evidence="6">
    <location>
        <begin position="529"/>
        <end position="547"/>
    </location>
</feature>
<evidence type="ECO:0000256" key="3">
    <source>
        <dbReference type="ARBA" id="ARBA00022989"/>
    </source>
</evidence>
<dbReference type="InterPro" id="IPR020846">
    <property type="entry name" value="MFS_dom"/>
</dbReference>
<dbReference type="Gene3D" id="1.20.1720.10">
    <property type="entry name" value="Multidrug resistance protein D"/>
    <property type="match status" value="1"/>
</dbReference>
<dbReference type="Pfam" id="PF07690">
    <property type="entry name" value="MFS_1"/>
    <property type="match status" value="1"/>
</dbReference>
<dbReference type="InterPro" id="IPR011701">
    <property type="entry name" value="MFS"/>
</dbReference>
<comment type="subcellular location">
    <subcellularLocation>
        <location evidence="1">Membrane</location>
        <topology evidence="1">Multi-pass membrane protein</topology>
    </subcellularLocation>
</comment>
<feature type="transmembrane region" description="Helical" evidence="6">
    <location>
        <begin position="422"/>
        <end position="444"/>
    </location>
</feature>
<feature type="transmembrane region" description="Helical" evidence="6">
    <location>
        <begin position="391"/>
        <end position="410"/>
    </location>
</feature>
<evidence type="ECO:0000313" key="9">
    <source>
        <dbReference type="Proteomes" id="UP000191522"/>
    </source>
</evidence>